<feature type="compositionally biased region" description="Low complexity" evidence="1">
    <location>
        <begin position="121"/>
        <end position="145"/>
    </location>
</feature>
<name>A0AA39RIH8_ACESA</name>
<protein>
    <submittedName>
        <fullName evidence="2">Uncharacterized protein</fullName>
    </submittedName>
</protein>
<dbReference type="EMBL" id="JAUESC010000387">
    <property type="protein sequence ID" value="KAK0574399.1"/>
    <property type="molecule type" value="Genomic_DNA"/>
</dbReference>
<evidence type="ECO:0000256" key="1">
    <source>
        <dbReference type="SAM" id="MobiDB-lite"/>
    </source>
</evidence>
<sequence length="336" mass="35901">MFVSRHVQFVESVFPYRSLHTALDRPTATTITSWVPPVLSVSSPHTGQPASTPPSAVLSQELLPCEATSSPQADSPQPSTPAVPTGAPPVRSSPHAVAAPSTDSATAEFVPHSATVVAPGSAPSQQSTWSSSSSTTAANSVVESSIQATTTAAPRVNEHPMTTRAKDNIRKPIQKLNLHTHLQSSEVEPTTDDFSSTSAYIVYLGRNPISWSSKKQNTIARSSTEAEYRSVAATAAELNWLCFLLTDLGISLPTAPVIYCDNVGATQLCSNPVFHSRMKHVAIDFHFIREQVQSGYLRVAHVSSSDQLADALTKPLSRSLFQSLKDKIGLSCRGLS</sequence>
<keyword evidence="3" id="KW-1185">Reference proteome</keyword>
<evidence type="ECO:0000313" key="3">
    <source>
        <dbReference type="Proteomes" id="UP001168877"/>
    </source>
</evidence>
<dbReference type="AlphaFoldDB" id="A0AA39RIH8"/>
<dbReference type="PANTHER" id="PTHR11439">
    <property type="entry name" value="GAG-POL-RELATED RETROTRANSPOSON"/>
    <property type="match status" value="1"/>
</dbReference>
<gene>
    <name evidence="2" type="ORF">LWI29_022976</name>
</gene>
<evidence type="ECO:0000313" key="2">
    <source>
        <dbReference type="EMBL" id="KAK0574399.1"/>
    </source>
</evidence>
<dbReference type="Proteomes" id="UP001168877">
    <property type="component" value="Unassembled WGS sequence"/>
</dbReference>
<dbReference type="PANTHER" id="PTHR11439:SF463">
    <property type="entry name" value="REVERSE TRANSCRIPTASE TY1_COPIA-TYPE DOMAIN-CONTAINING PROTEIN"/>
    <property type="match status" value="1"/>
</dbReference>
<reference evidence="2" key="2">
    <citation type="submission" date="2023-06" db="EMBL/GenBank/DDBJ databases">
        <authorList>
            <person name="Swenson N.G."/>
            <person name="Wegrzyn J.L."/>
            <person name="Mcevoy S.L."/>
        </authorList>
    </citation>
    <scope>NUCLEOTIDE SEQUENCE</scope>
    <source>
        <strain evidence="2">NS2018</strain>
        <tissue evidence="2">Leaf</tissue>
    </source>
</reference>
<dbReference type="SUPFAM" id="SSF56672">
    <property type="entry name" value="DNA/RNA polymerases"/>
    <property type="match status" value="1"/>
</dbReference>
<dbReference type="CDD" id="cd09272">
    <property type="entry name" value="RNase_HI_RT_Ty1"/>
    <property type="match status" value="1"/>
</dbReference>
<feature type="compositionally biased region" description="Polar residues" evidence="1">
    <location>
        <begin position="67"/>
        <end position="82"/>
    </location>
</feature>
<feature type="region of interest" description="Disordered" evidence="1">
    <location>
        <begin position="66"/>
        <end position="170"/>
    </location>
</feature>
<organism evidence="2 3">
    <name type="scientific">Acer saccharum</name>
    <name type="common">Sugar maple</name>
    <dbReference type="NCBI Taxonomy" id="4024"/>
    <lineage>
        <taxon>Eukaryota</taxon>
        <taxon>Viridiplantae</taxon>
        <taxon>Streptophyta</taxon>
        <taxon>Embryophyta</taxon>
        <taxon>Tracheophyta</taxon>
        <taxon>Spermatophyta</taxon>
        <taxon>Magnoliopsida</taxon>
        <taxon>eudicotyledons</taxon>
        <taxon>Gunneridae</taxon>
        <taxon>Pentapetalae</taxon>
        <taxon>rosids</taxon>
        <taxon>malvids</taxon>
        <taxon>Sapindales</taxon>
        <taxon>Sapindaceae</taxon>
        <taxon>Hippocastanoideae</taxon>
        <taxon>Acereae</taxon>
        <taxon>Acer</taxon>
    </lineage>
</organism>
<dbReference type="InterPro" id="IPR043502">
    <property type="entry name" value="DNA/RNA_pol_sf"/>
</dbReference>
<reference evidence="2" key="1">
    <citation type="journal article" date="2022" name="Plant J.">
        <title>Strategies of tolerance reflected in two North American maple genomes.</title>
        <authorList>
            <person name="McEvoy S.L."/>
            <person name="Sezen U.U."/>
            <person name="Trouern-Trend A."/>
            <person name="McMahon S.M."/>
            <person name="Schaberg P.G."/>
            <person name="Yang J."/>
            <person name="Wegrzyn J.L."/>
            <person name="Swenson N.G."/>
        </authorList>
    </citation>
    <scope>NUCLEOTIDE SEQUENCE</scope>
    <source>
        <strain evidence="2">NS2018</strain>
    </source>
</reference>
<proteinExistence type="predicted"/>
<accession>A0AA39RIH8</accession>
<comment type="caution">
    <text evidence="2">The sequence shown here is derived from an EMBL/GenBank/DDBJ whole genome shotgun (WGS) entry which is preliminary data.</text>
</comment>